<evidence type="ECO:0000313" key="1">
    <source>
        <dbReference type="EMBL" id="KAL3843062.1"/>
    </source>
</evidence>
<comment type="caution">
    <text evidence="1">The sequence shown here is derived from an EMBL/GenBank/DDBJ whole genome shotgun (WGS) entry which is preliminary data.</text>
</comment>
<organism evidence="1 2">
    <name type="scientific">Sinanodonta woodiana</name>
    <name type="common">Chinese pond mussel</name>
    <name type="synonym">Anodonta woodiana</name>
    <dbReference type="NCBI Taxonomy" id="1069815"/>
    <lineage>
        <taxon>Eukaryota</taxon>
        <taxon>Metazoa</taxon>
        <taxon>Spiralia</taxon>
        <taxon>Lophotrochozoa</taxon>
        <taxon>Mollusca</taxon>
        <taxon>Bivalvia</taxon>
        <taxon>Autobranchia</taxon>
        <taxon>Heteroconchia</taxon>
        <taxon>Palaeoheterodonta</taxon>
        <taxon>Unionida</taxon>
        <taxon>Unionoidea</taxon>
        <taxon>Unionidae</taxon>
        <taxon>Unioninae</taxon>
        <taxon>Sinanodonta</taxon>
    </lineage>
</organism>
<dbReference type="SUPFAM" id="SSF49764">
    <property type="entry name" value="HSP20-like chaperones"/>
    <property type="match status" value="1"/>
</dbReference>
<name>A0ABD3U108_SINWO</name>
<keyword evidence="2" id="KW-1185">Reference proteome</keyword>
<dbReference type="EMBL" id="JBJQND010000017">
    <property type="protein sequence ID" value="KAL3843062.1"/>
    <property type="molecule type" value="Genomic_DNA"/>
</dbReference>
<evidence type="ECO:0000313" key="2">
    <source>
        <dbReference type="Proteomes" id="UP001634394"/>
    </source>
</evidence>
<gene>
    <name evidence="1" type="ORF">ACJMK2_021017</name>
</gene>
<dbReference type="InterPro" id="IPR008978">
    <property type="entry name" value="HSP20-like_chaperone"/>
</dbReference>
<proteinExistence type="predicted"/>
<accession>A0ABD3U108</accession>
<reference evidence="1 2" key="1">
    <citation type="submission" date="2024-11" db="EMBL/GenBank/DDBJ databases">
        <title>Chromosome-level genome assembly of the freshwater bivalve Anodonta woodiana.</title>
        <authorList>
            <person name="Chen X."/>
        </authorList>
    </citation>
    <scope>NUCLEOTIDE SEQUENCE [LARGE SCALE GENOMIC DNA]</scope>
    <source>
        <strain evidence="1">MN2024</strain>
        <tissue evidence="1">Gills</tissue>
    </source>
</reference>
<protein>
    <submittedName>
        <fullName evidence="1">Uncharacterized protein</fullName>
    </submittedName>
</protein>
<dbReference type="Proteomes" id="UP001634394">
    <property type="component" value="Unassembled WGS sequence"/>
</dbReference>
<dbReference type="Gene3D" id="2.60.40.790">
    <property type="match status" value="1"/>
</dbReference>
<sequence>MAEDIRGPHAVTSEEIDIDTVRVVLIIPGLEVEKRFLGSNHPKKGTVVDVQFGDSTLEVKADVKDKKGQIIKYEFKVRQLPGPINKDRCKTEYKKEQIILTLVKNEDFRNSWAVVLSKNGLEQAADD</sequence>
<dbReference type="AlphaFoldDB" id="A0ABD3U108"/>